<gene>
    <name evidence="2" type="ORF">RFI_32829</name>
</gene>
<keyword evidence="3" id="KW-1185">Reference proteome</keyword>
<feature type="transmembrane region" description="Helical" evidence="1">
    <location>
        <begin position="92"/>
        <end position="115"/>
    </location>
</feature>
<sequence>MLQSFLLLYGFGWEKTHPYAFSGIYVRGPGPLTLYLFLELSLLRFAMIVFEMKYTMYSFQEKWKSYVSTTDPDHDITSCYIRYFPKLRSPTWMFLHVFLPTYFVINFIHIGSSFLLEGEQLNAFETLPMISHVCLGVVLACMIPKYKDYFGIREEVIAMLKFGLTGIAIYFFVFVVFGRYMSTFMQALVFTMSCFGMTFSMVMTSTWWVLRKQYSSIETYLHKANIRIMGLFIRRQIRLTLASSSSSSSAHAAHLTDASLPDLSNVLKDAKGFDLFMEHLFSGFFVLFYKYFHTYTNQYVHFVYVEFASENLLCYLELCQYRAMAKQKWKEKSDMDVVDPLGDNFLLSTKLPQSSIVNNDQLSDEQKAVALIDKYIVTGAQYEVNLPYDMRMNFMKLLHPRHPRYMPRHLHQQTNPFEQMTLSDFVFLFDPVLKELFQLMRHSYSRFTTTTAFHNFMEHIHP</sequence>
<dbReference type="InterPro" id="IPR036305">
    <property type="entry name" value="RGS_sf"/>
</dbReference>
<comment type="caution">
    <text evidence="2">The sequence shown here is derived from an EMBL/GenBank/DDBJ whole genome shotgun (WGS) entry which is preliminary data.</text>
</comment>
<dbReference type="Gene3D" id="1.10.167.10">
    <property type="entry name" value="Regulator of G-protein Signalling 4, domain 2"/>
    <property type="match status" value="1"/>
</dbReference>
<dbReference type="InterPro" id="IPR044926">
    <property type="entry name" value="RGS_subdomain_2"/>
</dbReference>
<reference evidence="2 3" key="1">
    <citation type="journal article" date="2013" name="Curr. Biol.">
        <title>The Genome of the Foraminiferan Reticulomyxa filosa.</title>
        <authorList>
            <person name="Glockner G."/>
            <person name="Hulsmann N."/>
            <person name="Schleicher M."/>
            <person name="Noegel A.A."/>
            <person name="Eichinger L."/>
            <person name="Gallinger C."/>
            <person name="Pawlowski J."/>
            <person name="Sierra R."/>
            <person name="Euteneuer U."/>
            <person name="Pillet L."/>
            <person name="Moustafa A."/>
            <person name="Platzer M."/>
            <person name="Groth M."/>
            <person name="Szafranski K."/>
            <person name="Schliwa M."/>
        </authorList>
    </citation>
    <scope>NUCLEOTIDE SEQUENCE [LARGE SCALE GENOMIC DNA]</scope>
</reference>
<dbReference type="PANTHER" id="PTHR10845">
    <property type="entry name" value="REGULATOR OF G PROTEIN SIGNALING"/>
    <property type="match status" value="1"/>
</dbReference>
<keyword evidence="1" id="KW-0472">Membrane</keyword>
<protein>
    <submittedName>
        <fullName evidence="2">Uncharacterized protein</fullName>
    </submittedName>
</protein>
<feature type="transmembrane region" description="Helical" evidence="1">
    <location>
        <begin position="187"/>
        <end position="210"/>
    </location>
</feature>
<feature type="transmembrane region" description="Helical" evidence="1">
    <location>
        <begin position="32"/>
        <end position="50"/>
    </location>
</feature>
<evidence type="ECO:0000313" key="3">
    <source>
        <dbReference type="Proteomes" id="UP000023152"/>
    </source>
</evidence>
<feature type="transmembrane region" description="Helical" evidence="1">
    <location>
        <begin position="158"/>
        <end position="181"/>
    </location>
</feature>
<evidence type="ECO:0000256" key="1">
    <source>
        <dbReference type="SAM" id="Phobius"/>
    </source>
</evidence>
<keyword evidence="1" id="KW-0812">Transmembrane</keyword>
<evidence type="ECO:0000313" key="2">
    <source>
        <dbReference type="EMBL" id="ETO04568.1"/>
    </source>
</evidence>
<dbReference type="Proteomes" id="UP000023152">
    <property type="component" value="Unassembled WGS sequence"/>
</dbReference>
<name>X6LRQ5_RETFI</name>
<keyword evidence="1" id="KW-1133">Transmembrane helix</keyword>
<proteinExistence type="predicted"/>
<dbReference type="PANTHER" id="PTHR10845:SF192">
    <property type="entry name" value="DOUBLE HIT, ISOFORM B"/>
    <property type="match status" value="1"/>
</dbReference>
<accession>X6LRQ5</accession>
<dbReference type="EMBL" id="ASPP01029185">
    <property type="protein sequence ID" value="ETO04568.1"/>
    <property type="molecule type" value="Genomic_DNA"/>
</dbReference>
<dbReference type="AlphaFoldDB" id="X6LRQ5"/>
<feature type="transmembrane region" description="Helical" evidence="1">
    <location>
        <begin position="127"/>
        <end position="146"/>
    </location>
</feature>
<dbReference type="SUPFAM" id="SSF48097">
    <property type="entry name" value="Regulator of G-protein signaling, RGS"/>
    <property type="match status" value="1"/>
</dbReference>
<organism evidence="2 3">
    <name type="scientific">Reticulomyxa filosa</name>
    <dbReference type="NCBI Taxonomy" id="46433"/>
    <lineage>
        <taxon>Eukaryota</taxon>
        <taxon>Sar</taxon>
        <taxon>Rhizaria</taxon>
        <taxon>Retaria</taxon>
        <taxon>Foraminifera</taxon>
        <taxon>Monothalamids</taxon>
        <taxon>Reticulomyxidae</taxon>
        <taxon>Reticulomyxa</taxon>
    </lineage>
</organism>